<name>A0ABT3AW40_9CYAN</name>
<reference evidence="1 2" key="1">
    <citation type="submission" date="2022-10" db="EMBL/GenBank/DDBJ databases">
        <title>Identification of biosynthetic pathway for the production of the potent trypsin inhibitor radiosumin.</title>
        <authorList>
            <person name="Fewer D.P."/>
            <person name="Delbaje E."/>
            <person name="Ouyang X."/>
            <person name="Agostino P.D."/>
            <person name="Wahlsten M."/>
            <person name="Jokela J."/>
            <person name="Permi P."/>
            <person name="Haapaniemi E."/>
            <person name="Koistinen H."/>
        </authorList>
    </citation>
    <scope>NUCLEOTIDE SEQUENCE [LARGE SCALE GENOMIC DNA]</scope>
    <source>
        <strain evidence="1 2">NIES-515</strain>
    </source>
</reference>
<sequence>MLNHRMQAAKQAEETHHQNLQKNLEHRLQVARVKGDEKLVRQLEAEMKYIG</sequence>
<protein>
    <submittedName>
        <fullName evidence="1">Uncharacterized protein</fullName>
    </submittedName>
</protein>
<evidence type="ECO:0000313" key="2">
    <source>
        <dbReference type="Proteomes" id="UP001526143"/>
    </source>
</evidence>
<dbReference type="Proteomes" id="UP001526143">
    <property type="component" value="Unassembled WGS sequence"/>
</dbReference>
<accession>A0ABT3AW40</accession>
<proteinExistence type="predicted"/>
<dbReference type="EMBL" id="JAOWRF010000109">
    <property type="protein sequence ID" value="MCV3213347.1"/>
    <property type="molecule type" value="Genomic_DNA"/>
</dbReference>
<comment type="caution">
    <text evidence="1">The sequence shown here is derived from an EMBL/GenBank/DDBJ whole genome shotgun (WGS) entry which is preliminary data.</text>
</comment>
<gene>
    <name evidence="1" type="ORF">OGM63_07380</name>
</gene>
<evidence type="ECO:0000313" key="1">
    <source>
        <dbReference type="EMBL" id="MCV3213347.1"/>
    </source>
</evidence>
<organism evidence="1 2">
    <name type="scientific">Plectonema radiosum NIES-515</name>
    <dbReference type="NCBI Taxonomy" id="2986073"/>
    <lineage>
        <taxon>Bacteria</taxon>
        <taxon>Bacillati</taxon>
        <taxon>Cyanobacteriota</taxon>
        <taxon>Cyanophyceae</taxon>
        <taxon>Oscillatoriophycideae</taxon>
        <taxon>Oscillatoriales</taxon>
        <taxon>Microcoleaceae</taxon>
        <taxon>Plectonema</taxon>
    </lineage>
</organism>
<dbReference type="RefSeq" id="WP_263744857.1">
    <property type="nucleotide sequence ID" value="NZ_JAOWRF010000109.1"/>
</dbReference>
<keyword evidence="2" id="KW-1185">Reference proteome</keyword>